<feature type="region of interest" description="Disordered" evidence="1">
    <location>
        <begin position="62"/>
        <end position="103"/>
    </location>
</feature>
<dbReference type="AlphaFoldDB" id="A0A9W9IUK4"/>
<reference evidence="2" key="1">
    <citation type="submission" date="2022-11" db="EMBL/GenBank/DDBJ databases">
        <authorList>
            <person name="Petersen C."/>
        </authorList>
    </citation>
    <scope>NUCLEOTIDE SEQUENCE</scope>
    <source>
        <strain evidence="2">IBT 16849</strain>
    </source>
</reference>
<reference evidence="2" key="2">
    <citation type="journal article" date="2023" name="IMA Fungus">
        <title>Comparative genomic study of the Penicillium genus elucidates a diverse pangenome and 15 lateral gene transfer events.</title>
        <authorList>
            <person name="Petersen C."/>
            <person name="Sorensen T."/>
            <person name="Nielsen M.R."/>
            <person name="Sondergaard T.E."/>
            <person name="Sorensen J.L."/>
            <person name="Fitzpatrick D.A."/>
            <person name="Frisvad J.C."/>
            <person name="Nielsen K.L."/>
        </authorList>
    </citation>
    <scope>NUCLEOTIDE SEQUENCE</scope>
    <source>
        <strain evidence="2">IBT 16849</strain>
    </source>
</reference>
<protein>
    <submittedName>
        <fullName evidence="2">Uncharacterized protein</fullName>
    </submittedName>
</protein>
<dbReference type="Proteomes" id="UP001150879">
    <property type="component" value="Unassembled WGS sequence"/>
</dbReference>
<proteinExistence type="predicted"/>
<evidence type="ECO:0000313" key="2">
    <source>
        <dbReference type="EMBL" id="KAJ5185030.1"/>
    </source>
</evidence>
<comment type="caution">
    <text evidence="2">The sequence shown here is derived from an EMBL/GenBank/DDBJ whole genome shotgun (WGS) entry which is preliminary data.</text>
</comment>
<sequence>MAARTLDKMRKAQSLLRECHSWLVENDEILLAVNLCQIEGSLALFFENRCFANSPCPGLQGEELPRLPPSNGYRRRNHRRPYNGGRIPPPTGRGGPGAPARCAGGEQNARAQVAECTSKDIASKSACLDANLRPPQVRAAVTGPSPPTGVLLDFDNDVELVHLPPNMVADMEADAADIRPKNKQRLPTWPATVGSDEPAPEVLVRVEGDDRSLHQTVTTVADVATAGLDSPVGRYCSPPVAEEGSRTCDSIEGGSSCTQTYRQAHWFTESRKCKSTGLFPVLTNTGRFTKSMSLDLDDDMAITLPGGTNADTDSTTNREERDVYVSGLNPGAGHNPQPEDLEDDEIVFQGNAANSICPDFKTSFVRQRPANLLSCY</sequence>
<accession>A0A9W9IUK4</accession>
<name>A0A9W9IUK4_9EURO</name>
<dbReference type="EMBL" id="JAPQKP010000006">
    <property type="protein sequence ID" value="KAJ5185030.1"/>
    <property type="molecule type" value="Genomic_DNA"/>
</dbReference>
<evidence type="ECO:0000313" key="3">
    <source>
        <dbReference type="Proteomes" id="UP001150879"/>
    </source>
</evidence>
<organism evidence="2 3">
    <name type="scientific">Penicillium cf. griseofulvum</name>
    <dbReference type="NCBI Taxonomy" id="2972120"/>
    <lineage>
        <taxon>Eukaryota</taxon>
        <taxon>Fungi</taxon>
        <taxon>Dikarya</taxon>
        <taxon>Ascomycota</taxon>
        <taxon>Pezizomycotina</taxon>
        <taxon>Eurotiomycetes</taxon>
        <taxon>Eurotiomycetidae</taxon>
        <taxon>Eurotiales</taxon>
        <taxon>Aspergillaceae</taxon>
        <taxon>Penicillium</taxon>
    </lineage>
</organism>
<dbReference type="OrthoDB" id="4359067at2759"/>
<evidence type="ECO:0000256" key="1">
    <source>
        <dbReference type="SAM" id="MobiDB-lite"/>
    </source>
</evidence>
<gene>
    <name evidence="2" type="ORF">N7472_009870</name>
</gene>
<keyword evidence="3" id="KW-1185">Reference proteome</keyword>